<evidence type="ECO:0000256" key="4">
    <source>
        <dbReference type="ARBA" id="ARBA00022989"/>
    </source>
</evidence>
<evidence type="ECO:0000313" key="7">
    <source>
        <dbReference type="EMBL" id="KAK0405677.1"/>
    </source>
</evidence>
<keyword evidence="8" id="KW-1185">Reference proteome</keyword>
<evidence type="ECO:0000256" key="2">
    <source>
        <dbReference type="ARBA" id="ARBA00009530"/>
    </source>
</evidence>
<dbReference type="InterPro" id="IPR000612">
    <property type="entry name" value="PMP3"/>
</dbReference>
<sequence>MAPVHNHSLQGTPAVLSHWKLSDSRRRPIFSDPNLPTIPQIPSPLNQIEMAIEVQQIIELILCIILPPLAIFIHTTECNIHVAVNIVLCIFFWVPAIIHALWYCFFRV</sequence>
<dbReference type="PANTHER" id="PTHR21659">
    <property type="entry name" value="HYDROPHOBIC PROTEIN RCI2 LOW TEMPERATURE AND SALT RESPONSIVE PROTEIN LTI6 -RELATED"/>
    <property type="match status" value="1"/>
</dbReference>
<dbReference type="Proteomes" id="UP001175271">
    <property type="component" value="Unassembled WGS sequence"/>
</dbReference>
<dbReference type="Pfam" id="PF01679">
    <property type="entry name" value="Pmp3"/>
    <property type="match status" value="1"/>
</dbReference>
<gene>
    <name evidence="7" type="ORF">QR680_018131</name>
</gene>
<feature type="transmembrane region" description="Helical" evidence="6">
    <location>
        <begin position="57"/>
        <end position="76"/>
    </location>
</feature>
<evidence type="ECO:0000256" key="6">
    <source>
        <dbReference type="SAM" id="Phobius"/>
    </source>
</evidence>
<evidence type="ECO:0000313" key="8">
    <source>
        <dbReference type="Proteomes" id="UP001175271"/>
    </source>
</evidence>
<organism evidence="7 8">
    <name type="scientific">Steinernema hermaphroditum</name>
    <dbReference type="NCBI Taxonomy" id="289476"/>
    <lineage>
        <taxon>Eukaryota</taxon>
        <taxon>Metazoa</taxon>
        <taxon>Ecdysozoa</taxon>
        <taxon>Nematoda</taxon>
        <taxon>Chromadorea</taxon>
        <taxon>Rhabditida</taxon>
        <taxon>Tylenchina</taxon>
        <taxon>Panagrolaimomorpha</taxon>
        <taxon>Strongyloidoidea</taxon>
        <taxon>Steinernematidae</taxon>
        <taxon>Steinernema</taxon>
    </lineage>
</organism>
<name>A0AA39LQ87_9BILA</name>
<proteinExistence type="inferred from homology"/>
<evidence type="ECO:0000256" key="1">
    <source>
        <dbReference type="ARBA" id="ARBA00004370"/>
    </source>
</evidence>
<keyword evidence="4 6" id="KW-1133">Transmembrane helix</keyword>
<comment type="similarity">
    <text evidence="2">Belongs to the UPF0057 (PMP3) family.</text>
</comment>
<evidence type="ECO:0000256" key="5">
    <source>
        <dbReference type="ARBA" id="ARBA00023136"/>
    </source>
</evidence>
<evidence type="ECO:0000256" key="3">
    <source>
        <dbReference type="ARBA" id="ARBA00022692"/>
    </source>
</evidence>
<dbReference type="PANTHER" id="PTHR21659:SF16">
    <property type="entry name" value="UPF0057 MEMBRANE PROTEIN C04G6.5-RELATED"/>
    <property type="match status" value="1"/>
</dbReference>
<comment type="subcellular location">
    <subcellularLocation>
        <location evidence="1">Membrane</location>
    </subcellularLocation>
</comment>
<dbReference type="GO" id="GO:0016020">
    <property type="term" value="C:membrane"/>
    <property type="evidence" value="ECO:0007669"/>
    <property type="project" value="UniProtKB-SubCell"/>
</dbReference>
<dbReference type="EMBL" id="JAUCMV010000004">
    <property type="protein sequence ID" value="KAK0405677.1"/>
    <property type="molecule type" value="Genomic_DNA"/>
</dbReference>
<keyword evidence="5 6" id="KW-0472">Membrane</keyword>
<comment type="caution">
    <text evidence="7">The sequence shown here is derived from an EMBL/GenBank/DDBJ whole genome shotgun (WGS) entry which is preliminary data.</text>
</comment>
<reference evidence="7" key="1">
    <citation type="submission" date="2023-06" db="EMBL/GenBank/DDBJ databases">
        <title>Genomic analysis of the entomopathogenic nematode Steinernema hermaphroditum.</title>
        <authorList>
            <person name="Schwarz E.M."/>
            <person name="Heppert J.K."/>
            <person name="Baniya A."/>
            <person name="Schwartz H.T."/>
            <person name="Tan C.-H."/>
            <person name="Antoshechkin I."/>
            <person name="Sternberg P.W."/>
            <person name="Goodrich-Blair H."/>
            <person name="Dillman A.R."/>
        </authorList>
    </citation>
    <scope>NUCLEOTIDE SEQUENCE</scope>
    <source>
        <strain evidence="7">PS9179</strain>
        <tissue evidence="7">Whole animal</tissue>
    </source>
</reference>
<dbReference type="AlphaFoldDB" id="A0AA39LQ87"/>
<keyword evidence="3 6" id="KW-0812">Transmembrane</keyword>
<feature type="transmembrane region" description="Helical" evidence="6">
    <location>
        <begin position="82"/>
        <end position="106"/>
    </location>
</feature>
<protein>
    <submittedName>
        <fullName evidence="7">Uncharacterized protein</fullName>
    </submittedName>
</protein>
<accession>A0AA39LQ87</accession>